<dbReference type="InterPro" id="IPR048711">
    <property type="entry name" value="WHD_Rv2258c"/>
</dbReference>
<dbReference type="CDD" id="cd02440">
    <property type="entry name" value="AdoMet_MTases"/>
    <property type="match status" value="1"/>
</dbReference>
<protein>
    <submittedName>
        <fullName evidence="3">Class I SAM-dependent methyltransferase</fullName>
    </submittedName>
</protein>
<dbReference type="InterPro" id="IPR025714">
    <property type="entry name" value="Methyltranfer_dom"/>
</dbReference>
<accession>A0ABN2N5Q7</accession>
<keyword evidence="4" id="KW-1185">Reference proteome</keyword>
<evidence type="ECO:0000259" key="1">
    <source>
        <dbReference type="Pfam" id="PF13847"/>
    </source>
</evidence>
<dbReference type="SUPFAM" id="SSF46785">
    <property type="entry name" value="Winged helix' DNA-binding domain"/>
    <property type="match status" value="1"/>
</dbReference>
<feature type="domain" description="Methyltransferase" evidence="1">
    <location>
        <begin position="171"/>
        <end position="278"/>
    </location>
</feature>
<dbReference type="InterPro" id="IPR029063">
    <property type="entry name" value="SAM-dependent_MTases_sf"/>
</dbReference>
<evidence type="ECO:0000313" key="3">
    <source>
        <dbReference type="EMBL" id="GAA1850206.1"/>
    </source>
</evidence>
<gene>
    <name evidence="3" type="ORF">GCM10009836_32500</name>
</gene>
<dbReference type="PANTHER" id="PTHR45128:SF2">
    <property type="entry name" value="METHYLTRANSFERASE DOMAIN-CONTAINING PROTEIN"/>
    <property type="match status" value="1"/>
</dbReference>
<evidence type="ECO:0000259" key="2">
    <source>
        <dbReference type="Pfam" id="PF21320"/>
    </source>
</evidence>
<dbReference type="InterPro" id="IPR036388">
    <property type="entry name" value="WH-like_DNA-bd_sf"/>
</dbReference>
<reference evidence="3 4" key="1">
    <citation type="journal article" date="2019" name="Int. J. Syst. Evol. Microbiol.">
        <title>The Global Catalogue of Microorganisms (GCM) 10K type strain sequencing project: providing services to taxonomists for standard genome sequencing and annotation.</title>
        <authorList>
            <consortium name="The Broad Institute Genomics Platform"/>
            <consortium name="The Broad Institute Genome Sequencing Center for Infectious Disease"/>
            <person name="Wu L."/>
            <person name="Ma J."/>
        </authorList>
    </citation>
    <scope>NUCLEOTIDE SEQUENCE [LARGE SCALE GENOMIC DNA]</scope>
    <source>
        <strain evidence="3 4">JCM 16009</strain>
    </source>
</reference>
<keyword evidence="3" id="KW-0489">Methyltransferase</keyword>
<name>A0ABN2N5Q7_9PSEU</name>
<proteinExistence type="predicted"/>
<evidence type="ECO:0000313" key="4">
    <source>
        <dbReference type="Proteomes" id="UP001500449"/>
    </source>
</evidence>
<dbReference type="SUPFAM" id="SSF53335">
    <property type="entry name" value="S-adenosyl-L-methionine-dependent methyltransferases"/>
    <property type="match status" value="1"/>
</dbReference>
<dbReference type="GO" id="GO:0032259">
    <property type="term" value="P:methylation"/>
    <property type="evidence" value="ECO:0007669"/>
    <property type="project" value="UniProtKB-KW"/>
</dbReference>
<organism evidence="3 4">
    <name type="scientific">Pseudonocardia ailaonensis</name>
    <dbReference type="NCBI Taxonomy" id="367279"/>
    <lineage>
        <taxon>Bacteria</taxon>
        <taxon>Bacillati</taxon>
        <taxon>Actinomycetota</taxon>
        <taxon>Actinomycetes</taxon>
        <taxon>Pseudonocardiales</taxon>
        <taxon>Pseudonocardiaceae</taxon>
        <taxon>Pseudonocardia</taxon>
    </lineage>
</organism>
<dbReference type="Gene3D" id="3.40.50.150">
    <property type="entry name" value="Vaccinia Virus protein VP39"/>
    <property type="match status" value="1"/>
</dbReference>
<comment type="caution">
    <text evidence="3">The sequence shown here is derived from an EMBL/GenBank/DDBJ whole genome shotgun (WGS) entry which is preliminary data.</text>
</comment>
<dbReference type="Pfam" id="PF13847">
    <property type="entry name" value="Methyltransf_31"/>
    <property type="match status" value="1"/>
</dbReference>
<dbReference type="InterPro" id="IPR036390">
    <property type="entry name" value="WH_DNA-bd_sf"/>
</dbReference>
<sequence>MTTLDTGALDALLGRFVADLGATTAAASVVIGHRLGLYRALADGPLTPEELADRTGTHARPVREWLLGQAAGGYVTATDGGFTLDPQQAFCLADPDGAVYLPGAFQLALGALRAEPRVTESFRTGTGLGWHEHDEDVFLGCEAFFRPGYVANVTTTWIPALGDVEERLRGGGRIADVGCGLGASSIIMAQAYPAAAVVGSDYHDGSIAQARERAEAAAVSDRVSFETASATTFSGRGYDLVTSFDCLHDMGDPVAAARHVREAIAPDGCWMLVEPAAADDPRDNLNPVGRMYYGFSTLLCVPNAESQGGTAVLGAQAGPAALTKVVTEAGFRRIEKVSGTPFNDVYAVRP</sequence>
<dbReference type="EMBL" id="BAAAQK010000009">
    <property type="protein sequence ID" value="GAA1850206.1"/>
    <property type="molecule type" value="Genomic_DNA"/>
</dbReference>
<dbReference type="RefSeq" id="WP_344417391.1">
    <property type="nucleotide sequence ID" value="NZ_BAAAQK010000009.1"/>
</dbReference>
<dbReference type="Proteomes" id="UP001500449">
    <property type="component" value="Unassembled WGS sequence"/>
</dbReference>
<dbReference type="Gene3D" id="1.10.10.10">
    <property type="entry name" value="Winged helix-like DNA-binding domain superfamily/Winged helix DNA-binding domain"/>
    <property type="match status" value="1"/>
</dbReference>
<dbReference type="GO" id="GO:0008168">
    <property type="term" value="F:methyltransferase activity"/>
    <property type="evidence" value="ECO:0007669"/>
    <property type="project" value="UniProtKB-KW"/>
</dbReference>
<keyword evidence="3" id="KW-0808">Transferase</keyword>
<dbReference type="InterPro" id="IPR053173">
    <property type="entry name" value="SAM-binding_MTase"/>
</dbReference>
<dbReference type="Pfam" id="PF21320">
    <property type="entry name" value="WHD_Rv2258c"/>
    <property type="match status" value="1"/>
</dbReference>
<dbReference type="PANTHER" id="PTHR45128">
    <property type="entry name" value="METHYLTRANSFERASE TYPE 11"/>
    <property type="match status" value="1"/>
</dbReference>
<feature type="domain" description="S-adenosylmethionine-dependent methyltransferase Rv2258c-like winged HTH" evidence="2">
    <location>
        <begin position="27"/>
        <end position="92"/>
    </location>
</feature>